<dbReference type="SUPFAM" id="SSF47384">
    <property type="entry name" value="Homodimeric domain of signal transducing histidine kinase"/>
    <property type="match status" value="1"/>
</dbReference>
<evidence type="ECO:0000256" key="6">
    <source>
        <dbReference type="ARBA" id="ARBA00022692"/>
    </source>
</evidence>
<comment type="catalytic activity">
    <reaction evidence="1">
        <text>ATP + protein L-histidine = ADP + protein N-phospho-L-histidine.</text>
        <dbReference type="EC" id="2.7.13.3"/>
    </reaction>
</comment>
<dbReference type="InterPro" id="IPR003594">
    <property type="entry name" value="HATPase_dom"/>
</dbReference>
<keyword evidence="9" id="KW-0902">Two-component regulatory system</keyword>
<evidence type="ECO:0000256" key="7">
    <source>
        <dbReference type="ARBA" id="ARBA00022777"/>
    </source>
</evidence>
<dbReference type="InterPro" id="IPR005467">
    <property type="entry name" value="His_kinase_dom"/>
</dbReference>
<dbReference type="EMBL" id="BAAAPM010000008">
    <property type="protein sequence ID" value="GAA1736623.1"/>
    <property type="molecule type" value="Genomic_DNA"/>
</dbReference>
<comment type="subcellular location">
    <subcellularLocation>
        <location evidence="2">Cell membrane</location>
    </subcellularLocation>
</comment>
<dbReference type="InterPro" id="IPR036097">
    <property type="entry name" value="HisK_dim/P_sf"/>
</dbReference>
<keyword evidence="5" id="KW-0808">Transferase</keyword>
<dbReference type="Proteomes" id="UP001501138">
    <property type="component" value="Unassembled WGS sequence"/>
</dbReference>
<keyword evidence="4" id="KW-0597">Phosphoprotein</keyword>
<dbReference type="Pfam" id="PF00672">
    <property type="entry name" value="HAMP"/>
    <property type="match status" value="1"/>
</dbReference>
<dbReference type="InterPro" id="IPR004358">
    <property type="entry name" value="Sig_transdc_His_kin-like_C"/>
</dbReference>
<keyword evidence="6 12" id="KW-0812">Transmembrane</keyword>
<keyword evidence="17" id="KW-1185">Reference proteome</keyword>
<dbReference type="Pfam" id="PF00512">
    <property type="entry name" value="HisKA"/>
    <property type="match status" value="1"/>
</dbReference>
<proteinExistence type="predicted"/>
<feature type="domain" description="Histidine kinase" evidence="14">
    <location>
        <begin position="241"/>
        <end position="450"/>
    </location>
</feature>
<evidence type="ECO:0000256" key="1">
    <source>
        <dbReference type="ARBA" id="ARBA00000085"/>
    </source>
</evidence>
<organism evidence="16 17">
    <name type="scientific">Isoptericola hypogeus</name>
    <dbReference type="NCBI Taxonomy" id="300179"/>
    <lineage>
        <taxon>Bacteria</taxon>
        <taxon>Bacillati</taxon>
        <taxon>Actinomycetota</taxon>
        <taxon>Actinomycetes</taxon>
        <taxon>Micrococcales</taxon>
        <taxon>Promicromonosporaceae</taxon>
        <taxon>Isoptericola</taxon>
    </lineage>
</organism>
<evidence type="ECO:0000313" key="17">
    <source>
        <dbReference type="Proteomes" id="UP001501138"/>
    </source>
</evidence>
<evidence type="ECO:0000256" key="9">
    <source>
        <dbReference type="ARBA" id="ARBA00023012"/>
    </source>
</evidence>
<dbReference type="SUPFAM" id="SSF158472">
    <property type="entry name" value="HAMP domain-like"/>
    <property type="match status" value="1"/>
</dbReference>
<evidence type="ECO:0000256" key="8">
    <source>
        <dbReference type="ARBA" id="ARBA00022989"/>
    </source>
</evidence>
<dbReference type="Gene3D" id="6.10.340.10">
    <property type="match status" value="1"/>
</dbReference>
<dbReference type="EC" id="2.7.13.3" evidence="3"/>
<feature type="signal peptide" evidence="13">
    <location>
        <begin position="1"/>
        <end position="25"/>
    </location>
</feature>
<dbReference type="PROSITE" id="PS50885">
    <property type="entry name" value="HAMP"/>
    <property type="match status" value="1"/>
</dbReference>
<dbReference type="InterPro" id="IPR036890">
    <property type="entry name" value="HATPase_C_sf"/>
</dbReference>
<feature type="compositionally biased region" description="Basic and acidic residues" evidence="11">
    <location>
        <begin position="461"/>
        <end position="473"/>
    </location>
</feature>
<dbReference type="PROSITE" id="PS50109">
    <property type="entry name" value="HIS_KIN"/>
    <property type="match status" value="1"/>
</dbReference>
<dbReference type="RefSeq" id="WP_344249938.1">
    <property type="nucleotide sequence ID" value="NZ_BAAAPM010000008.1"/>
</dbReference>
<feature type="domain" description="HAMP" evidence="15">
    <location>
        <begin position="180"/>
        <end position="233"/>
    </location>
</feature>
<dbReference type="InterPro" id="IPR003661">
    <property type="entry name" value="HisK_dim/P_dom"/>
</dbReference>
<evidence type="ECO:0000259" key="15">
    <source>
        <dbReference type="PROSITE" id="PS50885"/>
    </source>
</evidence>
<feature type="region of interest" description="Disordered" evidence="11">
    <location>
        <begin position="447"/>
        <end position="473"/>
    </location>
</feature>
<reference evidence="16 17" key="1">
    <citation type="journal article" date="2019" name="Int. J. Syst. Evol. Microbiol.">
        <title>The Global Catalogue of Microorganisms (GCM) 10K type strain sequencing project: providing services to taxonomists for standard genome sequencing and annotation.</title>
        <authorList>
            <consortium name="The Broad Institute Genomics Platform"/>
            <consortium name="The Broad Institute Genome Sequencing Center for Infectious Disease"/>
            <person name="Wu L."/>
            <person name="Ma J."/>
        </authorList>
    </citation>
    <scope>NUCLEOTIDE SEQUENCE [LARGE SCALE GENOMIC DNA]</scope>
    <source>
        <strain evidence="16 17">JCM 15589</strain>
    </source>
</reference>
<keyword evidence="7 16" id="KW-0418">Kinase</keyword>
<dbReference type="CDD" id="cd00075">
    <property type="entry name" value="HATPase"/>
    <property type="match status" value="1"/>
</dbReference>
<dbReference type="Gene3D" id="1.10.287.130">
    <property type="match status" value="1"/>
</dbReference>
<dbReference type="GO" id="GO:0016301">
    <property type="term" value="F:kinase activity"/>
    <property type="evidence" value="ECO:0007669"/>
    <property type="project" value="UniProtKB-KW"/>
</dbReference>
<evidence type="ECO:0000256" key="2">
    <source>
        <dbReference type="ARBA" id="ARBA00004236"/>
    </source>
</evidence>
<dbReference type="Gene3D" id="3.30.565.10">
    <property type="entry name" value="Histidine kinase-like ATPase, C-terminal domain"/>
    <property type="match status" value="1"/>
</dbReference>
<dbReference type="CDD" id="cd00082">
    <property type="entry name" value="HisKA"/>
    <property type="match status" value="1"/>
</dbReference>
<evidence type="ECO:0000256" key="11">
    <source>
        <dbReference type="SAM" id="MobiDB-lite"/>
    </source>
</evidence>
<dbReference type="SMART" id="SM00387">
    <property type="entry name" value="HATPase_c"/>
    <property type="match status" value="1"/>
</dbReference>
<comment type="caution">
    <text evidence="16">The sequence shown here is derived from an EMBL/GenBank/DDBJ whole genome shotgun (WGS) entry which is preliminary data.</text>
</comment>
<name>A0ABN2JRI3_9MICO</name>
<gene>
    <name evidence="16" type="ORF">GCM10009809_34780</name>
</gene>
<evidence type="ECO:0000256" key="5">
    <source>
        <dbReference type="ARBA" id="ARBA00022679"/>
    </source>
</evidence>
<dbReference type="SUPFAM" id="SSF55874">
    <property type="entry name" value="ATPase domain of HSP90 chaperone/DNA topoisomerase II/histidine kinase"/>
    <property type="match status" value="1"/>
</dbReference>
<dbReference type="InterPro" id="IPR003660">
    <property type="entry name" value="HAMP_dom"/>
</dbReference>
<dbReference type="InterPro" id="IPR050428">
    <property type="entry name" value="TCS_sensor_his_kinase"/>
</dbReference>
<keyword evidence="13" id="KW-0732">Signal</keyword>
<dbReference type="PRINTS" id="PR00344">
    <property type="entry name" value="BCTRLSENSOR"/>
</dbReference>
<evidence type="ECO:0000259" key="14">
    <source>
        <dbReference type="PROSITE" id="PS50109"/>
    </source>
</evidence>
<evidence type="ECO:0000313" key="16">
    <source>
        <dbReference type="EMBL" id="GAA1736623.1"/>
    </source>
</evidence>
<sequence length="473" mass="50003">MRTRLAVILYVPLLLVLAVVGTAYAASVARADQQAVFLDRLADTGYLVITARQSLLADDPAIVAGDLERYRDVYGIDAAVLDQAGATWATNGLDAADVDERAAALAGRRSELRTGPLPWTVDQVVVAEPVFDGGDLVGAVVTVSDARDLSRGIWLSWGMLAAGGLLLCLLAALIAHRTAGWVLRPVAAVDRAMVEIGAGRLDARIPPSTGPPELRAVVTRFNEMAARVEHLMGRQQEFVSNASHELRNPLGALMLRIEDLALTTGPEHADEVAHVRAEAVRMKQILDALLLLADDADRGTGVRPLDVAGLVERRVSSWRTLAPGRPVVLDLPGGPAWARADATALECAFDAVLDNAVKFAPRGEPVEVAVAARPDAVEVVVRDHGPGVPADQLDHLTERFWRSPGHGGVRGSGLGLAISAELLAAGDGTLGLELPDGGGLRVRLRLPRLDGPPEPAGDDGIADRGVADREIEE</sequence>
<dbReference type="SMART" id="SM00388">
    <property type="entry name" value="HisKA"/>
    <property type="match status" value="1"/>
</dbReference>
<evidence type="ECO:0000256" key="13">
    <source>
        <dbReference type="SAM" id="SignalP"/>
    </source>
</evidence>
<evidence type="ECO:0000256" key="4">
    <source>
        <dbReference type="ARBA" id="ARBA00022553"/>
    </source>
</evidence>
<feature type="transmembrane region" description="Helical" evidence="12">
    <location>
        <begin position="154"/>
        <end position="175"/>
    </location>
</feature>
<evidence type="ECO:0000256" key="3">
    <source>
        <dbReference type="ARBA" id="ARBA00012438"/>
    </source>
</evidence>
<protein>
    <recommendedName>
        <fullName evidence="3">histidine kinase</fullName>
        <ecNumber evidence="3">2.7.13.3</ecNumber>
    </recommendedName>
</protein>
<accession>A0ABN2JRI3</accession>
<dbReference type="PANTHER" id="PTHR45436:SF5">
    <property type="entry name" value="SENSOR HISTIDINE KINASE TRCS"/>
    <property type="match status" value="1"/>
</dbReference>
<feature type="chain" id="PRO_5047082801" description="histidine kinase" evidence="13">
    <location>
        <begin position="26"/>
        <end position="473"/>
    </location>
</feature>
<dbReference type="PANTHER" id="PTHR45436">
    <property type="entry name" value="SENSOR HISTIDINE KINASE YKOH"/>
    <property type="match status" value="1"/>
</dbReference>
<dbReference type="CDD" id="cd06225">
    <property type="entry name" value="HAMP"/>
    <property type="match status" value="1"/>
</dbReference>
<evidence type="ECO:0000256" key="10">
    <source>
        <dbReference type="ARBA" id="ARBA00023136"/>
    </source>
</evidence>
<dbReference type="SMART" id="SM00304">
    <property type="entry name" value="HAMP"/>
    <property type="match status" value="1"/>
</dbReference>
<keyword evidence="8 12" id="KW-1133">Transmembrane helix</keyword>
<dbReference type="Pfam" id="PF02518">
    <property type="entry name" value="HATPase_c"/>
    <property type="match status" value="1"/>
</dbReference>
<evidence type="ECO:0000256" key="12">
    <source>
        <dbReference type="SAM" id="Phobius"/>
    </source>
</evidence>
<keyword evidence="10 12" id="KW-0472">Membrane</keyword>